<evidence type="ECO:0000313" key="2">
    <source>
        <dbReference type="EMBL" id="PIL19049.1"/>
    </source>
</evidence>
<dbReference type="Pfam" id="PF00534">
    <property type="entry name" value="Glycos_transf_1"/>
    <property type="match status" value="1"/>
</dbReference>
<organism evidence="2 3">
    <name type="scientific">Puniceibacterium antarcticum</name>
    <dbReference type="NCBI Taxonomy" id="1206336"/>
    <lineage>
        <taxon>Bacteria</taxon>
        <taxon>Pseudomonadati</taxon>
        <taxon>Pseudomonadota</taxon>
        <taxon>Alphaproteobacteria</taxon>
        <taxon>Rhodobacterales</taxon>
        <taxon>Paracoccaceae</taxon>
        <taxon>Puniceibacterium</taxon>
    </lineage>
</organism>
<feature type="domain" description="Glycosyl transferase family 1" evidence="1">
    <location>
        <begin position="181"/>
        <end position="299"/>
    </location>
</feature>
<accession>A0A2G8RBW6</accession>
<proteinExistence type="predicted"/>
<protein>
    <recommendedName>
        <fullName evidence="1">Glycosyl transferase family 1 domain-containing protein</fullName>
    </recommendedName>
</protein>
<dbReference type="Gene3D" id="3.40.50.2000">
    <property type="entry name" value="Glycogen Phosphorylase B"/>
    <property type="match status" value="2"/>
</dbReference>
<dbReference type="OrthoDB" id="7819717at2"/>
<sequence>MTLHSRVRVAIVDPMCAAGYDPSHLRTGTLGGTEATTLRIADALSETFKIGLFQRNRRTTSQRGSLSFERFEVKLTKLQTDVIVVINAWKVALKLRRINPDLPIFLWLHVFPGRHNRVMGKELRDAGIRIICVSQSHADGLRRFLAEARQPDILHIHNPVADSMVPDATPRLKNRLLFASSPHKGLREVFACFDALRHTIPELVLAVADPGYLRWNVGPAPDNVIPLGVLSHTALIRQMRRSLCVFYPQTTFAETFGLVMAEANAVGTPVLAQKGLGANNEVLESPDQRIDCSDPTQILERIQCWRQRAPEVSLNPSFRLSAVAHQWADLLTSAARSERLETSQRVA</sequence>
<dbReference type="SUPFAM" id="SSF53756">
    <property type="entry name" value="UDP-Glycosyltransferase/glycogen phosphorylase"/>
    <property type="match status" value="1"/>
</dbReference>
<dbReference type="RefSeq" id="WP_099911872.1">
    <property type="nucleotide sequence ID" value="NZ_AWWI01000115.1"/>
</dbReference>
<gene>
    <name evidence="2" type="ORF">P775_16535</name>
</gene>
<dbReference type="GO" id="GO:0016757">
    <property type="term" value="F:glycosyltransferase activity"/>
    <property type="evidence" value="ECO:0007669"/>
    <property type="project" value="InterPro"/>
</dbReference>
<keyword evidence="3" id="KW-1185">Reference proteome</keyword>
<name>A0A2G8RBW6_9RHOB</name>
<evidence type="ECO:0000259" key="1">
    <source>
        <dbReference type="Pfam" id="PF00534"/>
    </source>
</evidence>
<reference evidence="2 3" key="1">
    <citation type="submission" date="2013-09" db="EMBL/GenBank/DDBJ databases">
        <title>Genome sequencing of Phaeobacter antarcticus sp. nov. SM1211.</title>
        <authorList>
            <person name="Zhang X.-Y."/>
            <person name="Liu C."/>
            <person name="Chen X.-L."/>
            <person name="Xie B.-B."/>
            <person name="Qin Q.-L."/>
            <person name="Rong J.-C."/>
            <person name="Zhang Y.-Z."/>
        </authorList>
    </citation>
    <scope>NUCLEOTIDE SEQUENCE [LARGE SCALE GENOMIC DNA]</scope>
    <source>
        <strain evidence="2 3">SM1211</strain>
    </source>
</reference>
<dbReference type="EMBL" id="AWWI01000115">
    <property type="protein sequence ID" value="PIL19049.1"/>
    <property type="molecule type" value="Genomic_DNA"/>
</dbReference>
<comment type="caution">
    <text evidence="2">The sequence shown here is derived from an EMBL/GenBank/DDBJ whole genome shotgun (WGS) entry which is preliminary data.</text>
</comment>
<dbReference type="AlphaFoldDB" id="A0A2G8RBW6"/>
<evidence type="ECO:0000313" key="3">
    <source>
        <dbReference type="Proteomes" id="UP000231259"/>
    </source>
</evidence>
<dbReference type="InterPro" id="IPR001296">
    <property type="entry name" value="Glyco_trans_1"/>
</dbReference>
<dbReference type="Proteomes" id="UP000231259">
    <property type="component" value="Unassembled WGS sequence"/>
</dbReference>